<dbReference type="InterPro" id="IPR000477">
    <property type="entry name" value="RT_dom"/>
</dbReference>
<reference evidence="4" key="1">
    <citation type="submission" date="2017-11" db="EMBL/GenBank/DDBJ databases">
        <authorList>
            <person name="Lima N.C."/>
            <person name="Parody-Merino A.M."/>
            <person name="Battley P.F."/>
            <person name="Fidler A.E."/>
            <person name="Prosdocimi F."/>
        </authorList>
    </citation>
    <scope>NUCLEOTIDE SEQUENCE [LARGE SCALE GENOMIC DNA]</scope>
</reference>
<feature type="region of interest" description="Disordered" evidence="1">
    <location>
        <begin position="267"/>
        <end position="288"/>
    </location>
</feature>
<evidence type="ECO:0000313" key="4">
    <source>
        <dbReference type="Proteomes" id="UP000233556"/>
    </source>
</evidence>
<proteinExistence type="predicted"/>
<feature type="domain" description="Reverse transcriptase" evidence="2">
    <location>
        <begin position="93"/>
        <end position="221"/>
    </location>
</feature>
<name>A0A2I0T8N1_LIMLA</name>
<dbReference type="OrthoDB" id="416454at2759"/>
<organism evidence="3 4">
    <name type="scientific">Limosa lapponica baueri</name>
    <dbReference type="NCBI Taxonomy" id="1758121"/>
    <lineage>
        <taxon>Eukaryota</taxon>
        <taxon>Metazoa</taxon>
        <taxon>Chordata</taxon>
        <taxon>Craniata</taxon>
        <taxon>Vertebrata</taxon>
        <taxon>Euteleostomi</taxon>
        <taxon>Archelosauria</taxon>
        <taxon>Archosauria</taxon>
        <taxon>Dinosauria</taxon>
        <taxon>Saurischia</taxon>
        <taxon>Theropoda</taxon>
        <taxon>Coelurosauria</taxon>
        <taxon>Aves</taxon>
        <taxon>Neognathae</taxon>
        <taxon>Neoaves</taxon>
        <taxon>Charadriiformes</taxon>
        <taxon>Scolopacidae</taxon>
        <taxon>Limosa</taxon>
    </lineage>
</organism>
<evidence type="ECO:0000259" key="2">
    <source>
        <dbReference type="Pfam" id="PF00078"/>
    </source>
</evidence>
<reference evidence="4" key="2">
    <citation type="submission" date="2017-12" db="EMBL/GenBank/DDBJ databases">
        <title>Genome sequence of the Bar-tailed Godwit (Limosa lapponica baueri).</title>
        <authorList>
            <person name="Lima N.C.B."/>
            <person name="Parody-Merino A.M."/>
            <person name="Battley P.F."/>
            <person name="Fidler A.E."/>
            <person name="Prosdocimi F."/>
        </authorList>
    </citation>
    <scope>NUCLEOTIDE SEQUENCE [LARGE SCALE GENOMIC DNA]</scope>
</reference>
<feature type="compositionally biased region" description="Basic and acidic residues" evidence="1">
    <location>
        <begin position="272"/>
        <end position="288"/>
    </location>
</feature>
<dbReference type="AlphaFoldDB" id="A0A2I0T8N1"/>
<sequence length="288" mass="32735">MRDTVLGVYYKPPNQDGEADEAFYSQLTVASKSQALVLMGVFNHPDICWEGYTAGHVQSRKFLQYIDDNFLTQVVEEPTRRGVLLDKEGLVEDIKIMEQILLEAMLRHMEGREVIRDSQHGFSRVKSCLTNLVAFYDGVTISVDKGRATDIIYLDFCKAFDTIPHNMLLSNLERYGFDGRSVWWMRNWLDGRIQRIGVNGSTSRWRSVTSGVPQGSVLGPVDMPEGWDVIQRDLDKVEKWAHVNLIRFNEVKCRVLHLGQDNPQYQYSLGDKGIESSPEEKDLGGTGA</sequence>
<keyword evidence="4" id="KW-1185">Reference proteome</keyword>
<keyword evidence="3" id="KW-0548">Nucleotidyltransferase</keyword>
<evidence type="ECO:0000313" key="3">
    <source>
        <dbReference type="EMBL" id="PKU30159.1"/>
    </source>
</evidence>
<keyword evidence="3" id="KW-0695">RNA-directed DNA polymerase</keyword>
<gene>
    <name evidence="3" type="ORF">llap_19537</name>
</gene>
<dbReference type="Pfam" id="PF00078">
    <property type="entry name" value="RVT_1"/>
    <property type="match status" value="1"/>
</dbReference>
<accession>A0A2I0T8N1</accession>
<protein>
    <submittedName>
        <fullName evidence="3">Rna-directed dna polymerase from mobile element jockey-like</fullName>
    </submittedName>
</protein>
<dbReference type="GO" id="GO:0003964">
    <property type="term" value="F:RNA-directed DNA polymerase activity"/>
    <property type="evidence" value="ECO:0007669"/>
    <property type="project" value="UniProtKB-KW"/>
</dbReference>
<dbReference type="Proteomes" id="UP000233556">
    <property type="component" value="Unassembled WGS sequence"/>
</dbReference>
<dbReference type="EMBL" id="KZ515303">
    <property type="protein sequence ID" value="PKU30159.1"/>
    <property type="molecule type" value="Genomic_DNA"/>
</dbReference>
<dbReference type="PANTHER" id="PTHR33332">
    <property type="entry name" value="REVERSE TRANSCRIPTASE DOMAIN-CONTAINING PROTEIN"/>
    <property type="match status" value="1"/>
</dbReference>
<evidence type="ECO:0000256" key="1">
    <source>
        <dbReference type="SAM" id="MobiDB-lite"/>
    </source>
</evidence>
<keyword evidence="3" id="KW-0808">Transferase</keyword>